<dbReference type="SUPFAM" id="SSF81324">
    <property type="entry name" value="Voltage-gated potassium channels"/>
    <property type="match status" value="1"/>
</dbReference>
<dbReference type="GO" id="GO:0098793">
    <property type="term" value="C:presynapse"/>
    <property type="evidence" value="ECO:0007669"/>
    <property type="project" value="UniProtKB-ARBA"/>
</dbReference>
<accession>A0AB34HSF5</accession>
<dbReference type="PRINTS" id="PR00167">
    <property type="entry name" value="CACHANNEL"/>
</dbReference>
<keyword evidence="5 15" id="KW-0107">Calcium channel</keyword>
<keyword evidence="10 16" id="KW-1133">Transmembrane helix</keyword>
<evidence type="ECO:0000313" key="19">
    <source>
        <dbReference type="EMBL" id="KAJ8795143.1"/>
    </source>
</evidence>
<keyword evidence="6 16" id="KW-0812">Transmembrane</keyword>
<dbReference type="FunFam" id="1.10.287.70:FF:000068">
    <property type="entry name" value="Voltage-dependent N-type calcium channel subunit alpha"/>
    <property type="match status" value="1"/>
</dbReference>
<keyword evidence="3" id="KW-0597">Phosphoprotein</keyword>
<keyword evidence="14" id="KW-0407">Ion channel</keyword>
<keyword evidence="2" id="KW-0813">Transport</keyword>
<dbReference type="Pfam" id="PF00520">
    <property type="entry name" value="Ion_trans"/>
    <property type="match status" value="1"/>
</dbReference>
<keyword evidence="9 15" id="KW-0851">Voltage-gated channel</keyword>
<feature type="transmembrane region" description="Helical" evidence="16">
    <location>
        <begin position="151"/>
        <end position="172"/>
    </location>
</feature>
<evidence type="ECO:0000256" key="4">
    <source>
        <dbReference type="ARBA" id="ARBA00022568"/>
    </source>
</evidence>
<evidence type="ECO:0000313" key="20">
    <source>
        <dbReference type="Proteomes" id="UP001159641"/>
    </source>
</evidence>
<evidence type="ECO:0000256" key="12">
    <source>
        <dbReference type="ARBA" id="ARBA00023136"/>
    </source>
</evidence>
<evidence type="ECO:0000259" key="18">
    <source>
        <dbReference type="Pfam" id="PF00520"/>
    </source>
</evidence>
<gene>
    <name evidence="19" type="ORF">J1605_018489</name>
</gene>
<protein>
    <recommendedName>
        <fullName evidence="18">Ion transport domain-containing protein</fullName>
    </recommendedName>
</protein>
<keyword evidence="7" id="KW-0677">Repeat</keyword>
<dbReference type="GO" id="GO:0005891">
    <property type="term" value="C:voltage-gated calcium channel complex"/>
    <property type="evidence" value="ECO:0007669"/>
    <property type="project" value="InterPro"/>
</dbReference>
<dbReference type="Gene3D" id="1.10.287.70">
    <property type="match status" value="1"/>
</dbReference>
<evidence type="ECO:0000256" key="9">
    <source>
        <dbReference type="ARBA" id="ARBA00022882"/>
    </source>
</evidence>
<evidence type="ECO:0000256" key="17">
    <source>
        <dbReference type="SAM" id="SignalP"/>
    </source>
</evidence>
<proteinExistence type="inferred from homology"/>
<dbReference type="GO" id="GO:0043025">
    <property type="term" value="C:neuronal cell body"/>
    <property type="evidence" value="ECO:0007669"/>
    <property type="project" value="TreeGrafter"/>
</dbReference>
<feature type="chain" id="PRO_5044266292" description="Ion transport domain-containing protein" evidence="17">
    <location>
        <begin position="20"/>
        <end position="173"/>
    </location>
</feature>
<keyword evidence="4 15" id="KW-0109">Calcium transport</keyword>
<dbReference type="InterPro" id="IPR050599">
    <property type="entry name" value="VDCC_alpha-1_subunit"/>
</dbReference>
<name>A0AB34HSF5_ESCRO</name>
<dbReference type="GO" id="GO:0007268">
    <property type="term" value="P:chemical synaptic transmission"/>
    <property type="evidence" value="ECO:0007669"/>
    <property type="project" value="TreeGrafter"/>
</dbReference>
<evidence type="ECO:0000256" key="3">
    <source>
        <dbReference type="ARBA" id="ARBA00022553"/>
    </source>
</evidence>
<evidence type="ECO:0000256" key="14">
    <source>
        <dbReference type="ARBA" id="ARBA00023303"/>
    </source>
</evidence>
<evidence type="ECO:0000256" key="5">
    <source>
        <dbReference type="ARBA" id="ARBA00022673"/>
    </source>
</evidence>
<dbReference type="GO" id="GO:0008331">
    <property type="term" value="F:high voltage-gated calcium channel activity"/>
    <property type="evidence" value="ECO:0007669"/>
    <property type="project" value="TreeGrafter"/>
</dbReference>
<evidence type="ECO:0000256" key="10">
    <source>
        <dbReference type="ARBA" id="ARBA00022989"/>
    </source>
</evidence>
<dbReference type="EMBL" id="JAIQCJ010000605">
    <property type="protein sequence ID" value="KAJ8795143.1"/>
    <property type="molecule type" value="Genomic_DNA"/>
</dbReference>
<keyword evidence="11" id="KW-0406">Ion transport</keyword>
<keyword evidence="8 15" id="KW-0106">Calcium</keyword>
<dbReference type="InterPro" id="IPR005821">
    <property type="entry name" value="Ion_trans_dom"/>
</dbReference>
<reference evidence="19 20" key="1">
    <citation type="submission" date="2022-11" db="EMBL/GenBank/DDBJ databases">
        <title>Whole genome sequence of Eschrichtius robustus ER-17-0199.</title>
        <authorList>
            <person name="Bruniche-Olsen A."/>
            <person name="Black A.N."/>
            <person name="Fields C.J."/>
            <person name="Walden K."/>
            <person name="Dewoody J.A."/>
        </authorList>
    </citation>
    <scope>NUCLEOTIDE SEQUENCE [LARGE SCALE GENOMIC DNA]</scope>
    <source>
        <strain evidence="19">ER-17-0199</strain>
        <tissue evidence="19">Blubber</tissue>
    </source>
</reference>
<evidence type="ECO:0000256" key="11">
    <source>
        <dbReference type="ARBA" id="ARBA00023065"/>
    </source>
</evidence>
<dbReference type="GO" id="GO:0098703">
    <property type="term" value="P:calcium ion import across plasma membrane"/>
    <property type="evidence" value="ECO:0007669"/>
    <property type="project" value="TreeGrafter"/>
</dbReference>
<feature type="domain" description="Ion transport" evidence="18">
    <location>
        <begin position="4"/>
        <end position="166"/>
    </location>
</feature>
<keyword evidence="13" id="KW-0325">Glycoprotein</keyword>
<evidence type="ECO:0000256" key="7">
    <source>
        <dbReference type="ARBA" id="ARBA00022737"/>
    </source>
</evidence>
<evidence type="ECO:0000256" key="15">
    <source>
        <dbReference type="RuleBase" id="RU003808"/>
    </source>
</evidence>
<dbReference type="Proteomes" id="UP001159641">
    <property type="component" value="Unassembled WGS sequence"/>
</dbReference>
<comment type="similarity">
    <text evidence="15">Belongs to the calcium channel alpha-1 subunit (TC 1.A.1.11) family.</text>
</comment>
<dbReference type="PANTHER" id="PTHR45628:SF5">
    <property type="entry name" value="VOLTAGE-DEPENDENT R-TYPE CALCIUM CHANNEL SUBUNIT ALPHA-1E"/>
    <property type="match status" value="1"/>
</dbReference>
<evidence type="ECO:0000256" key="8">
    <source>
        <dbReference type="ARBA" id="ARBA00022837"/>
    </source>
</evidence>
<evidence type="ECO:0000256" key="16">
    <source>
        <dbReference type="SAM" id="Phobius"/>
    </source>
</evidence>
<feature type="signal peptide" evidence="17">
    <location>
        <begin position="1"/>
        <end position="19"/>
    </location>
</feature>
<keyword evidence="17" id="KW-0732">Signal</keyword>
<organism evidence="19 20">
    <name type="scientific">Eschrichtius robustus</name>
    <name type="common">California gray whale</name>
    <name type="synonym">Eschrichtius gibbosus</name>
    <dbReference type="NCBI Taxonomy" id="9764"/>
    <lineage>
        <taxon>Eukaryota</taxon>
        <taxon>Metazoa</taxon>
        <taxon>Chordata</taxon>
        <taxon>Craniata</taxon>
        <taxon>Vertebrata</taxon>
        <taxon>Euteleostomi</taxon>
        <taxon>Mammalia</taxon>
        <taxon>Eutheria</taxon>
        <taxon>Laurasiatheria</taxon>
        <taxon>Artiodactyla</taxon>
        <taxon>Whippomorpha</taxon>
        <taxon>Cetacea</taxon>
        <taxon>Mysticeti</taxon>
        <taxon>Eschrichtiidae</taxon>
        <taxon>Eschrichtius</taxon>
    </lineage>
</organism>
<dbReference type="InterPro" id="IPR002077">
    <property type="entry name" value="VDCCAlpha1"/>
</dbReference>
<feature type="transmembrane region" description="Helical" evidence="16">
    <location>
        <begin position="58"/>
        <end position="76"/>
    </location>
</feature>
<comment type="subcellular location">
    <subcellularLocation>
        <location evidence="1 15">Membrane</location>
        <topology evidence="1 15">Multi-pass membrane protein</topology>
    </subcellularLocation>
</comment>
<evidence type="ECO:0000256" key="13">
    <source>
        <dbReference type="ARBA" id="ARBA00023180"/>
    </source>
</evidence>
<sequence length="173" mass="19695">MTIMSLMICFLLIHQLVNTSGFNMSFLKLFRAARLIKLLRQGYTIRILLWTFVQSFKALPYVCLLIAMLFFIYAIIGMQVFGNIKLDEESHINRHNNFRSFFGSLMLLFRSATGEAWQEIMLSCLGEKGCEPDTTAPSGQSESERCGTDLAYVYFVSFIFFCSFLVSGSVILA</sequence>
<keyword evidence="20" id="KW-1185">Reference proteome</keyword>
<keyword evidence="12 16" id="KW-0472">Membrane</keyword>
<evidence type="ECO:0000256" key="2">
    <source>
        <dbReference type="ARBA" id="ARBA00022448"/>
    </source>
</evidence>
<evidence type="ECO:0000256" key="1">
    <source>
        <dbReference type="ARBA" id="ARBA00004141"/>
    </source>
</evidence>
<dbReference type="AlphaFoldDB" id="A0AB34HSF5"/>
<evidence type="ECO:0000256" key="6">
    <source>
        <dbReference type="ARBA" id="ARBA00022692"/>
    </source>
</evidence>
<comment type="caution">
    <text evidence="19">The sequence shown here is derived from an EMBL/GenBank/DDBJ whole genome shotgun (WGS) entry which is preliminary data.</text>
</comment>
<dbReference type="PANTHER" id="PTHR45628">
    <property type="entry name" value="VOLTAGE-DEPENDENT CALCIUM CHANNEL TYPE A SUBUNIT ALPHA-1"/>
    <property type="match status" value="1"/>
</dbReference>